<dbReference type="InterPro" id="IPR028973">
    <property type="entry name" value="PhnB-like"/>
</dbReference>
<dbReference type="InterPro" id="IPR029068">
    <property type="entry name" value="Glyas_Bleomycin-R_OHBP_Dase"/>
</dbReference>
<accession>A0ABX2CC57</accession>
<keyword evidence="3" id="KW-1185">Reference proteome</keyword>
<name>A0ABX2CC57_9BRAD</name>
<evidence type="ECO:0000313" key="2">
    <source>
        <dbReference type="EMBL" id="NPU64872.1"/>
    </source>
</evidence>
<dbReference type="CDD" id="cd06588">
    <property type="entry name" value="PhnB_like"/>
    <property type="match status" value="1"/>
</dbReference>
<comment type="caution">
    <text evidence="2">The sequence shown here is derived from an EMBL/GenBank/DDBJ whole genome shotgun (WGS) entry which is preliminary data.</text>
</comment>
<dbReference type="Gene3D" id="3.10.180.10">
    <property type="entry name" value="2,3-Dihydroxybiphenyl 1,2-Dioxygenase, domain 1"/>
    <property type="match status" value="1"/>
</dbReference>
<dbReference type="SUPFAM" id="SSF54593">
    <property type="entry name" value="Glyoxalase/Bleomycin resistance protein/Dihydroxybiphenyl dioxygenase"/>
    <property type="match status" value="1"/>
</dbReference>
<sequence length="139" mass="15367">MICPYLTYNGDCEQALKHYGEVLGAKIDMIMRYGEAPPEMPSAPEHKDRIMHVRFSIDGSVMMASDSPPEYYQGKPHGISVSLQIADPAEAERKFNALLEGGAITMPFGQTFWSKGFGMGVDRFGIPWMINSPADGYEA</sequence>
<evidence type="ECO:0000259" key="1">
    <source>
        <dbReference type="Pfam" id="PF06983"/>
    </source>
</evidence>
<dbReference type="PANTHER" id="PTHR33990">
    <property type="entry name" value="PROTEIN YJDN-RELATED"/>
    <property type="match status" value="1"/>
</dbReference>
<dbReference type="Pfam" id="PF06983">
    <property type="entry name" value="3-dmu-9_3-mt"/>
    <property type="match status" value="1"/>
</dbReference>
<reference evidence="2" key="1">
    <citation type="submission" date="2020-05" db="EMBL/GenBank/DDBJ databases">
        <title>Nod-independent and nitrogen-fixing Bradyrhizobium aeschynomene sp. nov. isolated from nodules of Aeschynomene indica.</title>
        <authorList>
            <person name="Zhang Z."/>
        </authorList>
    </citation>
    <scope>NUCLEOTIDE SEQUENCE</scope>
    <source>
        <strain evidence="2">83012</strain>
    </source>
</reference>
<dbReference type="EMBL" id="JABFDN010000002">
    <property type="protein sequence ID" value="NPU64872.1"/>
    <property type="molecule type" value="Genomic_DNA"/>
</dbReference>
<dbReference type="RefSeq" id="WP_172109973.1">
    <property type="nucleotide sequence ID" value="NZ_JABFDN010000002.1"/>
</dbReference>
<dbReference type="PANTHER" id="PTHR33990:SF1">
    <property type="entry name" value="PROTEIN YJDN"/>
    <property type="match status" value="1"/>
</dbReference>
<organism evidence="2 3">
    <name type="scientific">Bradyrhizobium aeschynomenes</name>
    <dbReference type="NCBI Taxonomy" id="2734909"/>
    <lineage>
        <taxon>Bacteria</taxon>
        <taxon>Pseudomonadati</taxon>
        <taxon>Pseudomonadota</taxon>
        <taxon>Alphaproteobacteria</taxon>
        <taxon>Hyphomicrobiales</taxon>
        <taxon>Nitrobacteraceae</taxon>
        <taxon>Bradyrhizobium</taxon>
    </lineage>
</organism>
<proteinExistence type="predicted"/>
<evidence type="ECO:0000313" key="3">
    <source>
        <dbReference type="Proteomes" id="UP000886476"/>
    </source>
</evidence>
<feature type="domain" description="PhnB-like" evidence="1">
    <location>
        <begin position="2"/>
        <end position="130"/>
    </location>
</feature>
<dbReference type="Proteomes" id="UP000886476">
    <property type="component" value="Unassembled WGS sequence"/>
</dbReference>
<protein>
    <submittedName>
        <fullName evidence="2">VOC family protein</fullName>
    </submittedName>
</protein>
<gene>
    <name evidence="2" type="ORF">HL667_07705</name>
</gene>